<name>A0A858Q3W8_9GAMM</name>
<accession>A0A858Q3W8</accession>
<evidence type="ECO:0000313" key="3">
    <source>
        <dbReference type="Proteomes" id="UP000503004"/>
    </source>
</evidence>
<organism evidence="2 3">
    <name type="scientific">Methylococcus geothermalis</name>
    <dbReference type="NCBI Taxonomy" id="2681310"/>
    <lineage>
        <taxon>Bacteria</taxon>
        <taxon>Pseudomonadati</taxon>
        <taxon>Pseudomonadota</taxon>
        <taxon>Gammaproteobacteria</taxon>
        <taxon>Methylococcales</taxon>
        <taxon>Methylococcaceae</taxon>
        <taxon>Methylococcus</taxon>
    </lineage>
</organism>
<protein>
    <submittedName>
        <fullName evidence="2">Uncharacterized protein</fullName>
    </submittedName>
</protein>
<evidence type="ECO:0000313" key="2">
    <source>
        <dbReference type="EMBL" id="QJD28511.1"/>
    </source>
</evidence>
<dbReference type="KEGG" id="metu:GNH96_00020"/>
<dbReference type="AlphaFoldDB" id="A0A858Q3W8"/>
<dbReference type="RefSeq" id="WP_169601135.1">
    <property type="nucleotide sequence ID" value="NZ_CP046565.1"/>
</dbReference>
<feature type="compositionally biased region" description="Basic and acidic residues" evidence="1">
    <location>
        <begin position="97"/>
        <end position="108"/>
    </location>
</feature>
<dbReference type="EMBL" id="CP046565">
    <property type="protein sequence ID" value="QJD28511.1"/>
    <property type="molecule type" value="Genomic_DNA"/>
</dbReference>
<evidence type="ECO:0000256" key="1">
    <source>
        <dbReference type="SAM" id="MobiDB-lite"/>
    </source>
</evidence>
<proteinExistence type="predicted"/>
<gene>
    <name evidence="2" type="ORF">GNH96_00020</name>
</gene>
<reference evidence="3" key="1">
    <citation type="submission" date="2019-12" db="EMBL/GenBank/DDBJ databases">
        <authorList>
            <person name="Awala S.I."/>
            <person name="Rhee S.K."/>
        </authorList>
    </citation>
    <scope>NUCLEOTIDE SEQUENCE [LARGE SCALE GENOMIC DNA]</scope>
    <source>
        <strain evidence="3">IM1</strain>
    </source>
</reference>
<keyword evidence="3" id="KW-1185">Reference proteome</keyword>
<feature type="region of interest" description="Disordered" evidence="1">
    <location>
        <begin position="82"/>
        <end position="108"/>
    </location>
</feature>
<dbReference type="Proteomes" id="UP000503004">
    <property type="component" value="Chromosome"/>
</dbReference>
<sequence>MYYLKAYPTFDVLGYLFDMDGGNANGDVHTLSAVLKRALADLGVSPARTLNAVEELEELDDLLDHQGVAIIDGVERECVRPQDGERQKIHYSGKKKTYGEKHRDFNAS</sequence>